<feature type="region of interest" description="Disordered" evidence="2">
    <location>
        <begin position="1"/>
        <end position="28"/>
    </location>
</feature>
<evidence type="ECO:0000313" key="4">
    <source>
        <dbReference type="Proteomes" id="UP000186601"/>
    </source>
</evidence>
<dbReference type="GO" id="GO:0016491">
    <property type="term" value="F:oxidoreductase activity"/>
    <property type="evidence" value="ECO:0007669"/>
    <property type="project" value="UniProtKB-KW"/>
</dbReference>
<gene>
    <name evidence="3" type="ORF">PHLCEN_2v9790</name>
</gene>
<dbReference type="InterPro" id="IPR025337">
    <property type="entry name" value="Questin_oxidase-like"/>
</dbReference>
<dbReference type="OrthoDB" id="10004862at2759"/>
<name>A0A2R6NQJ0_9APHY</name>
<evidence type="ECO:0008006" key="5">
    <source>
        <dbReference type="Google" id="ProtNLM"/>
    </source>
</evidence>
<dbReference type="AlphaFoldDB" id="A0A2R6NQJ0"/>
<evidence type="ECO:0000256" key="2">
    <source>
        <dbReference type="SAM" id="MobiDB-lite"/>
    </source>
</evidence>
<reference evidence="3 4" key="1">
    <citation type="submission" date="2018-02" db="EMBL/GenBank/DDBJ databases">
        <title>Genome sequence of the basidiomycete white-rot fungus Phlebia centrifuga.</title>
        <authorList>
            <person name="Granchi Z."/>
            <person name="Peng M."/>
            <person name="de Vries R.P."/>
            <person name="Hilden K."/>
            <person name="Makela M.R."/>
            <person name="Grigoriev I."/>
            <person name="Riley R."/>
        </authorList>
    </citation>
    <scope>NUCLEOTIDE SEQUENCE [LARGE SCALE GENOMIC DNA]</scope>
    <source>
        <strain evidence="3 4">FBCC195</strain>
    </source>
</reference>
<accession>A0A2R6NQJ0</accession>
<evidence type="ECO:0000256" key="1">
    <source>
        <dbReference type="ARBA" id="ARBA00023002"/>
    </source>
</evidence>
<organism evidence="3 4">
    <name type="scientific">Hermanssonia centrifuga</name>
    <dbReference type="NCBI Taxonomy" id="98765"/>
    <lineage>
        <taxon>Eukaryota</taxon>
        <taxon>Fungi</taxon>
        <taxon>Dikarya</taxon>
        <taxon>Basidiomycota</taxon>
        <taxon>Agaricomycotina</taxon>
        <taxon>Agaricomycetes</taxon>
        <taxon>Polyporales</taxon>
        <taxon>Meruliaceae</taxon>
        <taxon>Hermanssonia</taxon>
    </lineage>
</organism>
<dbReference type="STRING" id="98765.A0A2R6NQJ0"/>
<dbReference type="Pfam" id="PF14027">
    <property type="entry name" value="Questin_oxidase"/>
    <property type="match status" value="1"/>
</dbReference>
<dbReference type="PANTHER" id="PTHR35870:SF1">
    <property type="entry name" value="PROTEIN, PUTATIVE (AFU_ORTHOLOGUE AFUA_5G03330)-RELATED"/>
    <property type="match status" value="1"/>
</dbReference>
<dbReference type="PANTHER" id="PTHR35870">
    <property type="entry name" value="PROTEIN, PUTATIVE (AFU_ORTHOLOGUE AFUA_5G03330)-RELATED"/>
    <property type="match status" value="1"/>
</dbReference>
<proteinExistence type="predicted"/>
<sequence length="507" mass="55235">MDATPAELNLLFPTPAPPPRSSVSPIRHSGWSADSTQALLTALKENHQRWHIFFNDQKFHNHASHHLLAIYALGASAETLNAAYETHVVYQRPSFKSPGAIDKSNWKDHLGKDEYYQAYLAFFSSELLAKGTQAVLEEYVFSKDANVVPSKEGKAPVMLSRYLGGFVHPLIHTGYGAEFGMPGMVAEGIAQAAGQEGDAIALFPAELFESPQSVSSMTSRLASFALSAKPSKPTSGGPHALTILGKIHNDISMAPDVIGLVAYEGIGNPLEHVERVVDSVGDKIKKYASEWTVSPTKEDLEAKLEEVIWMNTVIYAIGGYAGREQGHDEKKKFNGDFFLMHLVTSGLLVPSLLETLSPNTAVLLLRTYFTVALVLYVARGRPALPILDFYKSTTSMPTAPGTDPSPAPKTLPPATAPNPWLHILQTTLVHPDEHLCKTQRALAHSAELYGGASAGQFAHASKDLEGAELLDGTLFVRAASLTADRLGWMREGEEQRSWDHIGFFRPT</sequence>
<dbReference type="EMBL" id="MLYV02000983">
    <property type="protein sequence ID" value="PSR74493.1"/>
    <property type="molecule type" value="Genomic_DNA"/>
</dbReference>
<keyword evidence="1" id="KW-0560">Oxidoreductase</keyword>
<comment type="caution">
    <text evidence="3">The sequence shown here is derived from an EMBL/GenBank/DDBJ whole genome shotgun (WGS) entry which is preliminary data.</text>
</comment>
<evidence type="ECO:0000313" key="3">
    <source>
        <dbReference type="EMBL" id="PSR74493.1"/>
    </source>
</evidence>
<keyword evidence="4" id="KW-1185">Reference proteome</keyword>
<protein>
    <recommendedName>
        <fullName evidence="5">Oxidoreductase AflY</fullName>
    </recommendedName>
</protein>
<dbReference type="Proteomes" id="UP000186601">
    <property type="component" value="Unassembled WGS sequence"/>
</dbReference>